<organism evidence="1 2">
    <name type="scientific">Dreissena polymorpha</name>
    <name type="common">Zebra mussel</name>
    <name type="synonym">Mytilus polymorpha</name>
    <dbReference type="NCBI Taxonomy" id="45954"/>
    <lineage>
        <taxon>Eukaryota</taxon>
        <taxon>Metazoa</taxon>
        <taxon>Spiralia</taxon>
        <taxon>Lophotrochozoa</taxon>
        <taxon>Mollusca</taxon>
        <taxon>Bivalvia</taxon>
        <taxon>Autobranchia</taxon>
        <taxon>Heteroconchia</taxon>
        <taxon>Euheterodonta</taxon>
        <taxon>Imparidentia</taxon>
        <taxon>Neoheterodontei</taxon>
        <taxon>Myida</taxon>
        <taxon>Dreissenoidea</taxon>
        <taxon>Dreissenidae</taxon>
        <taxon>Dreissena</taxon>
    </lineage>
</organism>
<comment type="caution">
    <text evidence="1">The sequence shown here is derived from an EMBL/GenBank/DDBJ whole genome shotgun (WGS) entry which is preliminary data.</text>
</comment>
<proteinExistence type="predicted"/>
<accession>A0A9D4NI32</accession>
<sequence>MKKDLGSSRYDSGSIFRHRFLCMEPKRCIAVLLRISPGLPIRQTRQLPMGPATIRGRMRPLDNCLWAPRPLGAA</sequence>
<evidence type="ECO:0000313" key="1">
    <source>
        <dbReference type="EMBL" id="KAH3894700.1"/>
    </source>
</evidence>
<reference evidence="1" key="1">
    <citation type="journal article" date="2019" name="bioRxiv">
        <title>The Genome of the Zebra Mussel, Dreissena polymorpha: A Resource for Invasive Species Research.</title>
        <authorList>
            <person name="McCartney M.A."/>
            <person name="Auch B."/>
            <person name="Kono T."/>
            <person name="Mallez S."/>
            <person name="Zhang Y."/>
            <person name="Obille A."/>
            <person name="Becker A."/>
            <person name="Abrahante J.E."/>
            <person name="Garbe J."/>
            <person name="Badalamenti J.P."/>
            <person name="Herman A."/>
            <person name="Mangelson H."/>
            <person name="Liachko I."/>
            <person name="Sullivan S."/>
            <person name="Sone E.D."/>
            <person name="Koren S."/>
            <person name="Silverstein K.A.T."/>
            <person name="Beckman K.B."/>
            <person name="Gohl D.M."/>
        </authorList>
    </citation>
    <scope>NUCLEOTIDE SEQUENCE</scope>
    <source>
        <strain evidence="1">Duluth1</strain>
        <tissue evidence="1">Whole animal</tissue>
    </source>
</reference>
<gene>
    <name evidence="1" type="ORF">DPMN_018857</name>
</gene>
<keyword evidence="2" id="KW-1185">Reference proteome</keyword>
<dbReference type="Proteomes" id="UP000828390">
    <property type="component" value="Unassembled WGS sequence"/>
</dbReference>
<dbReference type="EMBL" id="JAIWYP010000001">
    <property type="protein sequence ID" value="KAH3894700.1"/>
    <property type="molecule type" value="Genomic_DNA"/>
</dbReference>
<name>A0A9D4NI32_DREPO</name>
<evidence type="ECO:0000313" key="2">
    <source>
        <dbReference type="Proteomes" id="UP000828390"/>
    </source>
</evidence>
<protein>
    <submittedName>
        <fullName evidence="1">Uncharacterized protein</fullName>
    </submittedName>
</protein>
<dbReference type="AlphaFoldDB" id="A0A9D4NI32"/>
<reference evidence="1" key="2">
    <citation type="submission" date="2020-11" db="EMBL/GenBank/DDBJ databases">
        <authorList>
            <person name="McCartney M.A."/>
            <person name="Auch B."/>
            <person name="Kono T."/>
            <person name="Mallez S."/>
            <person name="Becker A."/>
            <person name="Gohl D.M."/>
            <person name="Silverstein K.A.T."/>
            <person name="Koren S."/>
            <person name="Bechman K.B."/>
            <person name="Herman A."/>
            <person name="Abrahante J.E."/>
            <person name="Garbe J."/>
        </authorList>
    </citation>
    <scope>NUCLEOTIDE SEQUENCE</scope>
    <source>
        <strain evidence="1">Duluth1</strain>
        <tissue evidence="1">Whole animal</tissue>
    </source>
</reference>